<gene>
    <name evidence="1" type="ORF">EGYM00163_LOCUS28202</name>
</gene>
<accession>A0A7S4FW14</accession>
<reference evidence="1" key="1">
    <citation type="submission" date="2021-01" db="EMBL/GenBank/DDBJ databases">
        <authorList>
            <person name="Corre E."/>
            <person name="Pelletier E."/>
            <person name="Niang G."/>
            <person name="Scheremetjew M."/>
            <person name="Finn R."/>
            <person name="Kale V."/>
            <person name="Holt S."/>
            <person name="Cochrane G."/>
            <person name="Meng A."/>
            <person name="Brown T."/>
            <person name="Cohen L."/>
        </authorList>
    </citation>
    <scope>NUCLEOTIDE SEQUENCE</scope>
    <source>
        <strain evidence="1">CCMP1594</strain>
    </source>
</reference>
<protein>
    <submittedName>
        <fullName evidence="1">Uncharacterized protein</fullName>
    </submittedName>
</protein>
<evidence type="ECO:0000313" key="1">
    <source>
        <dbReference type="EMBL" id="CAE0817040.1"/>
    </source>
</evidence>
<dbReference type="EMBL" id="HBJA01080662">
    <property type="protein sequence ID" value="CAE0817040.1"/>
    <property type="molecule type" value="Transcribed_RNA"/>
</dbReference>
<organism evidence="1">
    <name type="scientific">Eutreptiella gymnastica</name>
    <dbReference type="NCBI Taxonomy" id="73025"/>
    <lineage>
        <taxon>Eukaryota</taxon>
        <taxon>Discoba</taxon>
        <taxon>Euglenozoa</taxon>
        <taxon>Euglenida</taxon>
        <taxon>Spirocuta</taxon>
        <taxon>Euglenophyceae</taxon>
        <taxon>Eutreptiales</taxon>
        <taxon>Eutreptiaceae</taxon>
        <taxon>Eutreptiella</taxon>
    </lineage>
</organism>
<proteinExistence type="predicted"/>
<dbReference type="AlphaFoldDB" id="A0A7S4FW14"/>
<sequence>MFALRFRHWLTLPIPVDSPTPQNGMPSLALLSPTLFHFRCFSGQKALLCQISSGDCWIVRLMGTLSHELHGGLLSPKVEHTHKSLVLGMSMGLGGVVHIPCILVKHPCLPAPQCPLGARCSTVCPFKQQATKGRQRGGIHSRHLAL</sequence>
<name>A0A7S4FW14_9EUGL</name>